<reference evidence="1 2" key="1">
    <citation type="submission" date="2018-05" db="EMBL/GenBank/DDBJ databases">
        <title>Comparative genomics of bacterial root endophytes of switchgrass collected from native prairies over two seasons.</title>
        <authorList>
            <person name="Tang Y."/>
        </authorList>
    </citation>
    <scope>NUCLEOTIDE SEQUENCE [LARGE SCALE GENOMIC DNA]</scope>
    <source>
        <strain evidence="1 2">NFIX32</strain>
    </source>
</reference>
<accession>A0A318HS51</accession>
<dbReference type="AlphaFoldDB" id="A0A318HS51"/>
<dbReference type="EMBL" id="QJJY01000062">
    <property type="protein sequence ID" value="PXX21092.1"/>
    <property type="molecule type" value="Genomic_DNA"/>
</dbReference>
<organism evidence="1 2">
    <name type="scientific">Burkholderia pyrrocinia</name>
    <name type="common">Pseudomonas pyrrocinia</name>
    <dbReference type="NCBI Taxonomy" id="60550"/>
    <lineage>
        <taxon>Bacteria</taxon>
        <taxon>Pseudomonadati</taxon>
        <taxon>Pseudomonadota</taxon>
        <taxon>Betaproteobacteria</taxon>
        <taxon>Burkholderiales</taxon>
        <taxon>Burkholderiaceae</taxon>
        <taxon>Burkholderia</taxon>
        <taxon>Burkholderia cepacia complex</taxon>
    </lineage>
</organism>
<gene>
    <name evidence="1" type="ORF">NA66_10623</name>
</gene>
<proteinExistence type="predicted"/>
<dbReference type="Proteomes" id="UP000247755">
    <property type="component" value="Unassembled WGS sequence"/>
</dbReference>
<dbReference type="RefSeq" id="WP_072445484.1">
    <property type="nucleotide sequence ID" value="NZ_QJJY01000062.1"/>
</dbReference>
<evidence type="ECO:0000313" key="1">
    <source>
        <dbReference type="EMBL" id="PXX21092.1"/>
    </source>
</evidence>
<name>A0A318HS51_BURPY</name>
<evidence type="ECO:0000313" key="2">
    <source>
        <dbReference type="Proteomes" id="UP000247755"/>
    </source>
</evidence>
<comment type="caution">
    <text evidence="1">The sequence shown here is derived from an EMBL/GenBank/DDBJ whole genome shotgun (WGS) entry which is preliminary data.</text>
</comment>
<sequence length="185" mass="20404">MMASKAALAPAVGSTSLWTWPIEITNYDRRSRLTATEQRVLTQDLPLAVANERTIGAMLGRLSRLDRLLAPIDDALAAVDGTHLYDDRVRLMLLQYCAVRNQSFWAWDATAWHIVLGTTQAAFFAAHVPKPHAGGERHALIAVAYLLRCFNDIPDLGEVKRVALAEKIFGKERLAGIRANVKSGV</sequence>
<protein>
    <submittedName>
        <fullName evidence="1">Uncharacterized protein</fullName>
    </submittedName>
</protein>